<evidence type="ECO:0000259" key="2">
    <source>
        <dbReference type="Pfam" id="PF25019"/>
    </source>
</evidence>
<proteinExistence type="predicted"/>
<keyword evidence="1" id="KW-0433">Leucine-rich repeat</keyword>
<dbReference type="Pfam" id="PF25019">
    <property type="entry name" value="LRR_R13L1-DRL21"/>
    <property type="match status" value="1"/>
</dbReference>
<dbReference type="SUPFAM" id="SSF52058">
    <property type="entry name" value="L domain-like"/>
    <property type="match status" value="1"/>
</dbReference>
<dbReference type="InterPro" id="IPR032675">
    <property type="entry name" value="LRR_dom_sf"/>
</dbReference>
<protein>
    <recommendedName>
        <fullName evidence="2">R13L1/DRL21-like LRR repeat region domain-containing protein</fullName>
    </recommendedName>
</protein>
<reference evidence="3" key="1">
    <citation type="submission" date="2022-04" db="EMBL/GenBank/DDBJ databases">
        <title>A functionally conserved STORR gene fusion in Papaver species that diverged 16.8 million years ago.</title>
        <authorList>
            <person name="Catania T."/>
        </authorList>
    </citation>
    <scope>NUCLEOTIDE SEQUENCE</scope>
    <source>
        <strain evidence="3">S-188037</strain>
    </source>
</reference>
<dbReference type="InterPro" id="IPR056789">
    <property type="entry name" value="LRR_R13L1-DRL21"/>
</dbReference>
<sequence length="303" mass="34125">MITDNTIGEEEDISRLVRVSFASRESHELSQLPTPLAKVKKLRALISTASEFIDNSYGFTPDVALPDRVNSSNSLKELGFLNCGLNSCLDLRGFNSLRMLLILFLKSQECVSGIEHIINKKSGMEYLPKLETLEIGSFSEDLEPFPFPGANIEGGGGNYFPSLCELTLRGGGKLKCLPDQIQYITSLRCLRINVFNSLVALPEWLGNLTSLRELVICDCENVKYLPSQEQMLRLTSLRKLSIHFCQVLIDRCKQGGEEAYKISPEVRHQTLSFDGCFLFRNQNIACTDLYEIFISVFKIEVNY</sequence>
<accession>A0AAD4RWS1</accession>
<evidence type="ECO:0000313" key="4">
    <source>
        <dbReference type="Proteomes" id="UP001202328"/>
    </source>
</evidence>
<gene>
    <name evidence="3" type="ORF">MKW98_011473</name>
</gene>
<dbReference type="PANTHER" id="PTHR36766:SF70">
    <property type="entry name" value="DISEASE RESISTANCE PROTEIN RGA4"/>
    <property type="match status" value="1"/>
</dbReference>
<feature type="domain" description="R13L1/DRL21-like LRR repeat region" evidence="2">
    <location>
        <begin position="182"/>
        <end position="243"/>
    </location>
</feature>
<keyword evidence="4" id="KW-1185">Reference proteome</keyword>
<evidence type="ECO:0000313" key="3">
    <source>
        <dbReference type="EMBL" id="KAI3837554.1"/>
    </source>
</evidence>
<dbReference type="PANTHER" id="PTHR36766">
    <property type="entry name" value="PLANT BROAD-SPECTRUM MILDEW RESISTANCE PROTEIN RPW8"/>
    <property type="match status" value="1"/>
</dbReference>
<name>A0AAD4RWS1_9MAGN</name>
<dbReference type="Gene3D" id="3.80.10.10">
    <property type="entry name" value="Ribonuclease Inhibitor"/>
    <property type="match status" value="1"/>
</dbReference>
<organism evidence="3 4">
    <name type="scientific">Papaver atlanticum</name>
    <dbReference type="NCBI Taxonomy" id="357466"/>
    <lineage>
        <taxon>Eukaryota</taxon>
        <taxon>Viridiplantae</taxon>
        <taxon>Streptophyta</taxon>
        <taxon>Embryophyta</taxon>
        <taxon>Tracheophyta</taxon>
        <taxon>Spermatophyta</taxon>
        <taxon>Magnoliopsida</taxon>
        <taxon>Ranunculales</taxon>
        <taxon>Papaveraceae</taxon>
        <taxon>Papaveroideae</taxon>
        <taxon>Papaver</taxon>
    </lineage>
</organism>
<comment type="caution">
    <text evidence="3">The sequence shown here is derived from an EMBL/GenBank/DDBJ whole genome shotgun (WGS) entry which is preliminary data.</text>
</comment>
<dbReference type="EMBL" id="JAJJMB010017548">
    <property type="protein sequence ID" value="KAI3837554.1"/>
    <property type="molecule type" value="Genomic_DNA"/>
</dbReference>
<evidence type="ECO:0000256" key="1">
    <source>
        <dbReference type="ARBA" id="ARBA00022614"/>
    </source>
</evidence>
<dbReference type="AlphaFoldDB" id="A0AAD4RWS1"/>
<dbReference type="Proteomes" id="UP001202328">
    <property type="component" value="Unassembled WGS sequence"/>
</dbReference>